<evidence type="ECO:0000256" key="1">
    <source>
        <dbReference type="SAM" id="MobiDB-lite"/>
    </source>
</evidence>
<feature type="compositionally biased region" description="Low complexity" evidence="1">
    <location>
        <begin position="1"/>
        <end position="13"/>
    </location>
</feature>
<feature type="compositionally biased region" description="Basic and acidic residues" evidence="1">
    <location>
        <begin position="96"/>
        <end position="116"/>
    </location>
</feature>
<dbReference type="EMBL" id="FMCT01000006">
    <property type="protein sequence ID" value="SCF19553.1"/>
    <property type="molecule type" value="Genomic_DNA"/>
</dbReference>
<evidence type="ECO:0000313" key="2">
    <source>
        <dbReference type="EMBL" id="SCF19553.1"/>
    </source>
</evidence>
<feature type="region of interest" description="Disordered" evidence="1">
    <location>
        <begin position="1"/>
        <end position="23"/>
    </location>
</feature>
<sequence length="517" mass="57897">MNDNDAAAAENPDSPAPPARTGTPLARAFQRAAAANPNRAGVPLSAMFPQATSMTSAMPRIVVSPPKVVVVRRRQQAMSRSAAFRAHQRLIDRRFTRSAREAAGRARRTPSRDSRPRGAMRAGWAGTAEGRQAFLDGIAPSLKVLDQITDRVSPLAWVEKMQKTLQSLVRPLALFEKMQEALQSLVLAPMFEALRRIQEQIAAAAWPVFSVLQRFGDAVASSASWLIGAFRHTREWASGFMTYQAKLRQQISSMVGSWSWRLPDLTEVIRPIAEGIVTIVRDIRWPEIRWPDWSAATETLFALAVRAVFWAAVRVRQAILHEENSEEIVREFMLEVLDLFPKGQPHIEAAKEALLEDAWLKAEPENVKKVLLKRIRELHRNHRLIGDTELRHRRIVSLHTPLGQAGSDSDVVLTLAEALTDPRSVEDLVLSMPEFRDPRIDRVLDKLKPGEREVADLYAGHDGMTWELAAAAAGQPPAFGERVRRKLDRLGKDFTSRQAGELHIPTTTRPRTRPAFS</sequence>
<feature type="region of interest" description="Disordered" evidence="1">
    <location>
        <begin position="494"/>
        <end position="517"/>
    </location>
</feature>
<dbReference type="RefSeq" id="WP_074475057.1">
    <property type="nucleotide sequence ID" value="NZ_FMCT01000006.1"/>
</dbReference>
<accession>A0A1C4YFQ9</accession>
<name>A0A1C4YFQ9_9ACTN</name>
<gene>
    <name evidence="2" type="ORF">GA0070563_10694</name>
</gene>
<keyword evidence="3" id="KW-1185">Reference proteome</keyword>
<dbReference type="AlphaFoldDB" id="A0A1C4YFQ9"/>
<organism evidence="2 3">
    <name type="scientific">Micromonospora carbonacea</name>
    <dbReference type="NCBI Taxonomy" id="47853"/>
    <lineage>
        <taxon>Bacteria</taxon>
        <taxon>Bacillati</taxon>
        <taxon>Actinomycetota</taxon>
        <taxon>Actinomycetes</taxon>
        <taxon>Micromonosporales</taxon>
        <taxon>Micromonosporaceae</taxon>
        <taxon>Micromonospora</taxon>
    </lineage>
</organism>
<proteinExistence type="predicted"/>
<protein>
    <submittedName>
        <fullName evidence="2">Uncharacterized protein</fullName>
    </submittedName>
</protein>
<reference evidence="3" key="1">
    <citation type="submission" date="2016-06" db="EMBL/GenBank/DDBJ databases">
        <authorList>
            <person name="Varghese N."/>
            <person name="Submissions Spin"/>
        </authorList>
    </citation>
    <scope>NUCLEOTIDE SEQUENCE [LARGE SCALE GENOMIC DNA]</scope>
    <source>
        <strain evidence="3">DSM 43168</strain>
    </source>
</reference>
<dbReference type="Proteomes" id="UP000183585">
    <property type="component" value="Unassembled WGS sequence"/>
</dbReference>
<feature type="region of interest" description="Disordered" evidence="1">
    <location>
        <begin position="96"/>
        <end position="120"/>
    </location>
</feature>
<evidence type="ECO:0000313" key="3">
    <source>
        <dbReference type="Proteomes" id="UP000183585"/>
    </source>
</evidence>